<dbReference type="AlphaFoldDB" id="A0A242C5X9"/>
<dbReference type="NCBIfam" id="TIGR00410">
    <property type="entry name" value="lacE"/>
    <property type="match status" value="1"/>
</dbReference>
<dbReference type="InterPro" id="IPR003352">
    <property type="entry name" value="PTS_EIIC"/>
</dbReference>
<evidence type="ECO:0000256" key="5">
    <source>
        <dbReference type="ARBA" id="ARBA00022692"/>
    </source>
</evidence>
<dbReference type="EMBL" id="NGLE02000001">
    <property type="protein sequence ID" value="MEI5993021.1"/>
    <property type="molecule type" value="Genomic_DNA"/>
</dbReference>
<evidence type="ECO:0000313" key="11">
    <source>
        <dbReference type="EMBL" id="MEI5993021.1"/>
    </source>
</evidence>
<feature type="transmembrane region" description="Helical" evidence="9">
    <location>
        <begin position="182"/>
        <end position="204"/>
    </location>
</feature>
<dbReference type="GO" id="GO:0008982">
    <property type="term" value="F:protein-N(PI)-phosphohistidine-sugar phosphotransferase activity"/>
    <property type="evidence" value="ECO:0007669"/>
    <property type="project" value="UniProtKB-UniRule"/>
</dbReference>
<evidence type="ECO:0000256" key="4">
    <source>
        <dbReference type="ARBA" id="ARBA00022597"/>
    </source>
</evidence>
<keyword evidence="7 8" id="KW-0472">Membrane</keyword>
<comment type="function">
    <text evidence="8">The phosphoenolpyruvate-dependent sugar phosphotransferase system (PTS), a major carbohydrate active -transport system, catalyzes the phosphorylation of incoming sugar substrates concomitant with their translocation across the cell membrane.</text>
</comment>
<evidence type="ECO:0000256" key="8">
    <source>
        <dbReference type="PIRNR" id="PIRNR006351"/>
    </source>
</evidence>
<name>A0A242C5X9_9ENTE</name>
<proteinExistence type="predicted"/>
<reference evidence="12" key="1">
    <citation type="submission" date="2017-05" db="EMBL/GenBank/DDBJ databases">
        <title>The Genome Sequence of Enterococcus sp. 4G2_DIV0659.</title>
        <authorList>
            <consortium name="The Broad Institute Genomics Platform"/>
            <consortium name="The Broad Institute Genomic Center for Infectious Diseases"/>
            <person name="Earl A."/>
            <person name="Manson A."/>
            <person name="Schwartman J."/>
            <person name="Gilmore M."/>
            <person name="Abouelleil A."/>
            <person name="Cao P."/>
            <person name="Chapman S."/>
            <person name="Cusick C."/>
            <person name="Shea T."/>
            <person name="Young S."/>
            <person name="Neafsey D."/>
            <person name="Nusbaum C."/>
            <person name="Birren B."/>
        </authorList>
    </citation>
    <scope>NUCLEOTIDE SEQUENCE [LARGE SCALE GENOMIC DNA]</scope>
    <source>
        <strain evidence="12">4G2_DIV0659</strain>
    </source>
</reference>
<keyword evidence="6 9" id="KW-1133">Transmembrane helix</keyword>
<dbReference type="InterPro" id="IPR051088">
    <property type="entry name" value="PTS_Sugar-EIIC/EIIB"/>
</dbReference>
<feature type="transmembrane region" description="Helical" evidence="9">
    <location>
        <begin position="286"/>
        <end position="307"/>
    </location>
</feature>
<feature type="transmembrane region" description="Helical" evidence="9">
    <location>
        <begin position="224"/>
        <end position="243"/>
    </location>
</feature>
<feature type="transmembrane region" description="Helical" evidence="9">
    <location>
        <begin position="98"/>
        <end position="118"/>
    </location>
</feature>
<dbReference type="GO" id="GO:1901264">
    <property type="term" value="P:carbohydrate derivative transport"/>
    <property type="evidence" value="ECO:0007669"/>
    <property type="project" value="TreeGrafter"/>
</dbReference>
<gene>
    <name evidence="11" type="ORF">A5880_000562</name>
    <name evidence="12" type="ORF">A5880_002838</name>
</gene>
<dbReference type="PROSITE" id="PS51105">
    <property type="entry name" value="PTS_EIIC_TYPE_3"/>
    <property type="match status" value="1"/>
</dbReference>
<dbReference type="EMBL" id="NGLE01000004">
    <property type="protein sequence ID" value="OTO05663.1"/>
    <property type="molecule type" value="Genomic_DNA"/>
</dbReference>
<organism evidence="12">
    <name type="scientific">Candidatus Enterococcus mansonii</name>
    <dbReference type="NCBI Taxonomy" id="1834181"/>
    <lineage>
        <taxon>Bacteria</taxon>
        <taxon>Bacillati</taxon>
        <taxon>Bacillota</taxon>
        <taxon>Bacilli</taxon>
        <taxon>Lactobacillales</taxon>
        <taxon>Enterococcaceae</taxon>
        <taxon>Enterococcus</taxon>
    </lineage>
</organism>
<feature type="transmembrane region" description="Helical" evidence="9">
    <location>
        <begin position="138"/>
        <end position="161"/>
    </location>
</feature>
<comment type="caution">
    <text evidence="12">The sequence shown here is derived from an EMBL/GenBank/DDBJ whole genome shotgun (WGS) entry which is preliminary data.</text>
</comment>
<keyword evidence="4 8" id="KW-0762">Sugar transport</keyword>
<sequence length="440" mass="48588">MQKVLNWIEEKLMPPMAKFAEQRHMKAIRNGVISTLSLIMIGTLFLTISNLPIPGFEEWILPYKADLVIPFRITMGLLGIYGSFSIGYNLTKSYKLDGITGGMLSLATFLMLTIPQNVDALLPEGKGLGLAWVMPMDYLGGSGMFSAIIAAIFASELYRLFTKHNITIRMPEQVPPAVARSFEALIPGFVIITIVWVVRVLIGFDVNKFLMDLFAPLVDIMGNNLLGVLLPMFFIHLLWAAGVHGMSIIGSLVRPMWLVMLDGNADAFASGTPITELPYIAPEQFYQWTVTIGGAGVSISICILLLFCRSKFLKQVGRFSLIPGIFNINEMLIFGVPIIMNPILALPFIAAPLVTTTISYFAVKFGLVNGFISNQAWTLPAPIGAYLSSGNDWRMVVLVVINVLVAMVIYFPFVQMYDKQMLAEEKENEAAEAAQQVQTV</sequence>
<accession>A0A242C5X9</accession>
<dbReference type="GO" id="GO:0009401">
    <property type="term" value="P:phosphoenolpyruvate-dependent sugar phosphotransferase system"/>
    <property type="evidence" value="ECO:0007669"/>
    <property type="project" value="InterPro"/>
</dbReference>
<dbReference type="Proteomes" id="UP000195139">
    <property type="component" value="Unassembled WGS sequence"/>
</dbReference>
<feature type="domain" description="PTS EIIC type-3" evidence="10">
    <location>
        <begin position="8"/>
        <end position="413"/>
    </location>
</feature>
<dbReference type="InterPro" id="IPR004796">
    <property type="entry name" value="PTS_IIC_cello"/>
</dbReference>
<dbReference type="PIRSF" id="PIRSF006351">
    <property type="entry name" value="PTS_EIIC-Cellobiose"/>
    <property type="match status" value="1"/>
</dbReference>
<evidence type="ECO:0000256" key="9">
    <source>
        <dbReference type="SAM" id="Phobius"/>
    </source>
</evidence>
<comment type="subcellular location">
    <subcellularLocation>
        <location evidence="1">Cell membrane</location>
        <topology evidence="1">Multi-pass membrane protein</topology>
    </subcellularLocation>
</comment>
<evidence type="ECO:0000256" key="7">
    <source>
        <dbReference type="ARBA" id="ARBA00023136"/>
    </source>
</evidence>
<dbReference type="STRING" id="1834181.A5880_002838"/>
<dbReference type="PANTHER" id="PTHR33989">
    <property type="match status" value="1"/>
</dbReference>
<feature type="transmembrane region" description="Helical" evidence="9">
    <location>
        <begin position="73"/>
        <end position="91"/>
    </location>
</feature>
<evidence type="ECO:0000256" key="1">
    <source>
        <dbReference type="ARBA" id="ARBA00004651"/>
    </source>
</evidence>
<evidence type="ECO:0000256" key="3">
    <source>
        <dbReference type="ARBA" id="ARBA00022475"/>
    </source>
</evidence>
<dbReference type="GO" id="GO:0005886">
    <property type="term" value="C:plasma membrane"/>
    <property type="evidence" value="ECO:0007669"/>
    <property type="project" value="UniProtKB-SubCell"/>
</dbReference>
<feature type="transmembrane region" description="Helical" evidence="9">
    <location>
        <begin position="32"/>
        <end position="53"/>
    </location>
</feature>
<evidence type="ECO:0000313" key="13">
    <source>
        <dbReference type="Proteomes" id="UP000195139"/>
    </source>
</evidence>
<evidence type="ECO:0000313" key="12">
    <source>
        <dbReference type="EMBL" id="OTO05663.1"/>
    </source>
</evidence>
<feature type="transmembrane region" description="Helical" evidence="9">
    <location>
        <begin position="393"/>
        <end position="413"/>
    </location>
</feature>
<evidence type="ECO:0000256" key="2">
    <source>
        <dbReference type="ARBA" id="ARBA00022448"/>
    </source>
</evidence>
<dbReference type="Pfam" id="PF02378">
    <property type="entry name" value="PTS_EIIC"/>
    <property type="match status" value="1"/>
</dbReference>
<keyword evidence="13" id="KW-1185">Reference proteome</keyword>
<dbReference type="PANTHER" id="PTHR33989:SF11">
    <property type="entry name" value="LICHENAN PERMEASE IIC COMPONENT"/>
    <property type="match status" value="1"/>
</dbReference>
<dbReference type="RefSeq" id="WP_086331691.1">
    <property type="nucleotide sequence ID" value="NZ_NGLE02000001.1"/>
</dbReference>
<keyword evidence="2 8" id="KW-0813">Transport</keyword>
<dbReference type="InterPro" id="IPR004501">
    <property type="entry name" value="PTS_EIIC_3"/>
</dbReference>
<keyword evidence="5 9" id="KW-0812">Transmembrane</keyword>
<protein>
    <recommendedName>
        <fullName evidence="8">Permease IIC component</fullName>
    </recommendedName>
</protein>
<evidence type="ECO:0000259" key="10">
    <source>
        <dbReference type="PROSITE" id="PS51105"/>
    </source>
</evidence>
<keyword evidence="3 8" id="KW-1003">Cell membrane</keyword>
<reference evidence="11 13" key="2">
    <citation type="submission" date="2018-07" db="EMBL/GenBank/DDBJ databases">
        <title>The Genome Sequence of Enterococcus sp. DIV0659b.</title>
        <authorList>
            <consortium name="The Broad Institute Genomics Platform"/>
            <consortium name="The Broad Institute Genomic Center for Infectious Diseases"/>
            <person name="Earl A."/>
            <person name="Manson A."/>
            <person name="Schwartman J."/>
            <person name="Gilmore M."/>
            <person name="Abouelleil A."/>
            <person name="Cao P."/>
            <person name="Chapman S."/>
            <person name="Cusick C."/>
            <person name="Shea T."/>
            <person name="Young S."/>
            <person name="Neafsey D."/>
            <person name="Nusbaum C."/>
            <person name="Birren B."/>
        </authorList>
    </citation>
    <scope>NUCLEOTIDE SEQUENCE [LARGE SCALE GENOMIC DNA]</scope>
    <source>
        <strain evidence="11 13">4G2_DIV0659</strain>
    </source>
</reference>
<dbReference type="OrthoDB" id="1550290at2"/>
<evidence type="ECO:0000256" key="6">
    <source>
        <dbReference type="ARBA" id="ARBA00022989"/>
    </source>
</evidence>